<feature type="chain" id="PRO_5036972442" evidence="1">
    <location>
        <begin position="24"/>
        <end position="100"/>
    </location>
</feature>
<dbReference type="Proteomes" id="UP000887566">
    <property type="component" value="Unplaced"/>
</dbReference>
<organism evidence="2 3">
    <name type="scientific">Plectus sambesii</name>
    <dbReference type="NCBI Taxonomy" id="2011161"/>
    <lineage>
        <taxon>Eukaryota</taxon>
        <taxon>Metazoa</taxon>
        <taxon>Ecdysozoa</taxon>
        <taxon>Nematoda</taxon>
        <taxon>Chromadorea</taxon>
        <taxon>Plectida</taxon>
        <taxon>Plectina</taxon>
        <taxon>Plectoidea</taxon>
        <taxon>Plectidae</taxon>
        <taxon>Plectus</taxon>
    </lineage>
</organism>
<dbReference type="PROSITE" id="PS51257">
    <property type="entry name" value="PROKAR_LIPOPROTEIN"/>
    <property type="match status" value="1"/>
</dbReference>
<dbReference type="AlphaFoldDB" id="A0A914XKF1"/>
<keyword evidence="1" id="KW-0732">Signal</keyword>
<sequence>MEARKLWSVCLVLGACLLLTAQAAEMGIDRRGDDGLDSILAELKGKAMSGRMRFGKRGYNPFATYWRMAQAGDDDQADSKSIPLRRSDPTKFLWSQSLGR</sequence>
<accession>A0A914XKF1</accession>
<protein>
    <submittedName>
        <fullName evidence="3">Uncharacterized protein</fullName>
    </submittedName>
</protein>
<keyword evidence="2" id="KW-1185">Reference proteome</keyword>
<evidence type="ECO:0000313" key="2">
    <source>
        <dbReference type="Proteomes" id="UP000887566"/>
    </source>
</evidence>
<feature type="signal peptide" evidence="1">
    <location>
        <begin position="1"/>
        <end position="23"/>
    </location>
</feature>
<name>A0A914XKF1_9BILA</name>
<proteinExistence type="predicted"/>
<evidence type="ECO:0000256" key="1">
    <source>
        <dbReference type="SAM" id="SignalP"/>
    </source>
</evidence>
<dbReference type="WBParaSite" id="PSAMB.scaffold824size40811.g8916.t1">
    <property type="protein sequence ID" value="PSAMB.scaffold824size40811.g8916.t1"/>
    <property type="gene ID" value="PSAMB.scaffold824size40811.g8916"/>
</dbReference>
<reference evidence="3" key="1">
    <citation type="submission" date="2022-11" db="UniProtKB">
        <authorList>
            <consortium name="WormBaseParasite"/>
        </authorList>
    </citation>
    <scope>IDENTIFICATION</scope>
</reference>
<evidence type="ECO:0000313" key="3">
    <source>
        <dbReference type="WBParaSite" id="PSAMB.scaffold824size40811.g8916.t1"/>
    </source>
</evidence>